<keyword evidence="7 9" id="KW-0326">Glycosidase</keyword>
<comment type="similarity">
    <text evidence="2 8">Belongs to the glycosyl hydrolase 17 family.</text>
</comment>
<dbReference type="Proteomes" id="UP000734854">
    <property type="component" value="Unassembled WGS sequence"/>
</dbReference>
<keyword evidence="5 9" id="KW-0378">Hydrolase</keyword>
<organism evidence="11 12">
    <name type="scientific">Zingiber officinale</name>
    <name type="common">Ginger</name>
    <name type="synonym">Amomum zingiber</name>
    <dbReference type="NCBI Taxonomy" id="94328"/>
    <lineage>
        <taxon>Eukaryota</taxon>
        <taxon>Viridiplantae</taxon>
        <taxon>Streptophyta</taxon>
        <taxon>Embryophyta</taxon>
        <taxon>Tracheophyta</taxon>
        <taxon>Spermatophyta</taxon>
        <taxon>Magnoliopsida</taxon>
        <taxon>Liliopsida</taxon>
        <taxon>Zingiberales</taxon>
        <taxon>Zingiberaceae</taxon>
        <taxon>Zingiber</taxon>
    </lineage>
</organism>
<dbReference type="PROSITE" id="PS00587">
    <property type="entry name" value="GLYCOSYL_HYDROL_F17"/>
    <property type="match status" value="1"/>
</dbReference>
<dbReference type="PANTHER" id="PTHR32227">
    <property type="entry name" value="GLUCAN ENDO-1,3-BETA-GLUCOSIDASE BG1-RELATED-RELATED"/>
    <property type="match status" value="1"/>
</dbReference>
<dbReference type="AlphaFoldDB" id="A0A8J5FSY1"/>
<evidence type="ECO:0000256" key="4">
    <source>
        <dbReference type="ARBA" id="ARBA00022729"/>
    </source>
</evidence>
<comment type="caution">
    <text evidence="11">The sequence shown here is derived from an EMBL/GenBank/DDBJ whole genome shotgun (WGS) entry which is preliminary data.</text>
</comment>
<evidence type="ECO:0000256" key="9">
    <source>
        <dbReference type="RuleBase" id="RU004336"/>
    </source>
</evidence>
<proteinExistence type="inferred from homology"/>
<dbReference type="SMART" id="SM00768">
    <property type="entry name" value="X8"/>
    <property type="match status" value="1"/>
</dbReference>
<accession>A0A8J5FSY1</accession>
<protein>
    <recommendedName>
        <fullName evidence="3">glucan endo-1,3-beta-D-glucosidase</fullName>
        <ecNumber evidence="3">3.2.1.39</ecNumber>
    </recommendedName>
</protein>
<dbReference type="InterPro" id="IPR000490">
    <property type="entry name" value="Glyco_hydro_17"/>
</dbReference>
<evidence type="ECO:0000259" key="10">
    <source>
        <dbReference type="SMART" id="SM00768"/>
    </source>
</evidence>
<evidence type="ECO:0000256" key="8">
    <source>
        <dbReference type="RuleBase" id="RU004335"/>
    </source>
</evidence>
<dbReference type="InterPro" id="IPR012946">
    <property type="entry name" value="X8"/>
</dbReference>
<evidence type="ECO:0000256" key="5">
    <source>
        <dbReference type="ARBA" id="ARBA00022801"/>
    </source>
</evidence>
<dbReference type="InterPro" id="IPR044965">
    <property type="entry name" value="Glyco_hydro_17_plant"/>
</dbReference>
<evidence type="ECO:0000256" key="1">
    <source>
        <dbReference type="ARBA" id="ARBA00000382"/>
    </source>
</evidence>
<dbReference type="EMBL" id="JACMSC010000013">
    <property type="protein sequence ID" value="KAG6494516.1"/>
    <property type="molecule type" value="Genomic_DNA"/>
</dbReference>
<name>A0A8J5FSY1_ZINOF</name>
<evidence type="ECO:0000256" key="3">
    <source>
        <dbReference type="ARBA" id="ARBA00012780"/>
    </source>
</evidence>
<dbReference type="Gene3D" id="3.20.20.80">
    <property type="entry name" value="Glycosidases"/>
    <property type="match status" value="1"/>
</dbReference>
<keyword evidence="6" id="KW-1015">Disulfide bond</keyword>
<dbReference type="GO" id="GO:0005975">
    <property type="term" value="P:carbohydrate metabolic process"/>
    <property type="evidence" value="ECO:0007669"/>
    <property type="project" value="InterPro"/>
</dbReference>
<reference evidence="11 12" key="1">
    <citation type="submission" date="2020-08" db="EMBL/GenBank/DDBJ databases">
        <title>Plant Genome Project.</title>
        <authorList>
            <person name="Zhang R.-G."/>
        </authorList>
    </citation>
    <scope>NUCLEOTIDE SEQUENCE [LARGE SCALE GENOMIC DNA]</scope>
    <source>
        <tissue evidence="11">Rhizome</tissue>
    </source>
</reference>
<dbReference type="Pfam" id="PF00332">
    <property type="entry name" value="Glyco_hydro_17"/>
    <property type="match status" value="1"/>
</dbReference>
<feature type="domain" description="X8" evidence="10">
    <location>
        <begin position="410"/>
        <end position="495"/>
    </location>
</feature>
<dbReference type="EC" id="3.2.1.39" evidence="3"/>
<evidence type="ECO:0000313" key="12">
    <source>
        <dbReference type="Proteomes" id="UP000734854"/>
    </source>
</evidence>
<dbReference type="FunFam" id="3.20.20.80:FF:000005">
    <property type="entry name" value="Glucan endo-1,3-beta-glucosidase 14"/>
    <property type="match status" value="1"/>
</dbReference>
<keyword evidence="12" id="KW-1185">Reference proteome</keyword>
<sequence>MRLLLLEHARVSYDVGEERVSGWGGERATSVGCFAWMEELNNVQKWRSVLRTKGGSFARLGVDYGTLGDDLPSHVRSVELIRSIGAGAVKIYDANPAILRALAGTRLRVSIMVPNDLIPSIGTNASMADAWVATYVAPFAGAVRIRYLLVGNEILSYRDIANSTWPFLVPAIVNVRRALVARSLRDVKVGTTLAMDALSVSYPPSAGKFRADIADSVMRPMLQFLRKTRSFYFVDAYPYFAWAGEPTAINLDYALFAANSSLNYFDPGSKLTYTNLLDQMLDAVAAAMSRLGFRDVRIAIAETGWPNGGDLDQIGANIHNAAIYNRNLARRLAARPAVGTPARPGEAMPVFIFSLYNENQKPGPGTERHWGLLYPNGKRIYPIDLSGRRPVESYPPLPPAENNEPYKGKLWCVLDCGRRRAANATAVGEAVAYACGQGNGTCDAIRHGGACYYPNTLAAHANYAFNAYWQQFRRGGGTCFFDGLAVQTKKDPSKLPHPLHFTALLVFDVMPH</sequence>
<dbReference type="InterPro" id="IPR017853">
    <property type="entry name" value="GH"/>
</dbReference>
<evidence type="ECO:0000256" key="2">
    <source>
        <dbReference type="ARBA" id="ARBA00008773"/>
    </source>
</evidence>
<evidence type="ECO:0000313" key="11">
    <source>
        <dbReference type="EMBL" id="KAG6494516.1"/>
    </source>
</evidence>
<comment type="catalytic activity">
    <reaction evidence="1">
        <text>Hydrolysis of (1-&gt;3)-beta-D-glucosidic linkages in (1-&gt;3)-beta-D-glucans.</text>
        <dbReference type="EC" id="3.2.1.39"/>
    </reaction>
</comment>
<evidence type="ECO:0000256" key="6">
    <source>
        <dbReference type="ARBA" id="ARBA00023157"/>
    </source>
</evidence>
<gene>
    <name evidence="11" type="ORF">ZIOFF_049548</name>
</gene>
<dbReference type="GO" id="GO:0042973">
    <property type="term" value="F:glucan endo-1,3-beta-D-glucosidase activity"/>
    <property type="evidence" value="ECO:0007669"/>
    <property type="project" value="UniProtKB-EC"/>
</dbReference>
<evidence type="ECO:0000256" key="7">
    <source>
        <dbReference type="ARBA" id="ARBA00023295"/>
    </source>
</evidence>
<dbReference type="Gene3D" id="1.20.58.1040">
    <property type="match status" value="1"/>
</dbReference>
<keyword evidence="4" id="KW-0732">Signal</keyword>
<dbReference type="Pfam" id="PF07983">
    <property type="entry name" value="X8"/>
    <property type="match status" value="1"/>
</dbReference>
<dbReference type="SUPFAM" id="SSF51445">
    <property type="entry name" value="(Trans)glycosidases"/>
    <property type="match status" value="1"/>
</dbReference>